<dbReference type="SUPFAM" id="SSF50242">
    <property type="entry name" value="TIMP-like"/>
    <property type="match status" value="2"/>
</dbReference>
<keyword evidence="14" id="KW-1185">Reference proteome</keyword>
<dbReference type="CDD" id="cd03579">
    <property type="entry name" value="NTR_netrin-1_like"/>
    <property type="match status" value="1"/>
</dbReference>
<dbReference type="SMART" id="SM00136">
    <property type="entry name" value="LamNT"/>
    <property type="match status" value="1"/>
</dbReference>
<dbReference type="GeneID" id="115627231"/>
<sequence length="771" mass="85525">MCIMKLLYVVAILLLFAVCTALGKPNDMYLKMLSRQSTAEDPCYDEDKPRSCIPDFVNAAYDAPVVASSTCGARQPQRYCEFQDARGAGSEMSCQFCDSSNPQRSFPASALTDLNNSNNVTCWRSAPIVSNAAPSTGDNVTLTLSLGKKYELTYVNLQFCPKAPKPDSLAIYKSSDYGQTWQPYQYYSSQCRRVFKRPNRLTISKHNEQEARCSDTHRHGNDALGGSSGRIAFSTLDGRPSARDLDSSFSLQDWVTATDIKVVFHRLQSPITIDAAAHAADVKSGKYSVQLLGNNIEQPQSASASASGLELGSRQAQGQGQGQPAMEQISGQHYAVSDFSVGGRCKCNGHASKCVPDANGILSCECRHNTAGRDCERCRPFYFDRPWRRATAHDANECKKCNCNDHARQCRFNMEVFRRSQDVSGGVCQNCRHSTTGRNCQQCKEGFYRDPSKPLNHRKVCKACECHPIGSSGQICNNTSGQCPCKAGVTGLTCNRCDHGYQLSHSHVAPCIKQVPRMNNMLDTQNTAPEPSAVHESAGGGGGGGGVAGGVRGVGSSVAQQYYRTESGRECEKCKIITKRLNLNKFCKRDYAIMAKVIGRETSSEAASSERYNYNNNNSHNRRAIQQQRKDMDYEMEGMPQPHRESHAPGLEYEYQGAYGGSSNSDPDYQNDSETVRYDLQIQAVFKRSKPDYGMPNTMLRPGPMTWIIPLKNLECRCPKIKVNRSYLILGRDSEAPPGYLGIGPRSIVIEWKDDWYRRMKRFQRRARSCA</sequence>
<proteinExistence type="predicted"/>
<keyword evidence="5 8" id="KW-1015">Disulfide bond</keyword>
<dbReference type="GO" id="GO:2000289">
    <property type="term" value="P:regulation of photoreceptor cell axon guidance"/>
    <property type="evidence" value="ECO:0007669"/>
    <property type="project" value="UniProtKB-ARBA"/>
</dbReference>
<feature type="compositionally biased region" description="Low complexity" evidence="9">
    <location>
        <begin position="604"/>
        <end position="619"/>
    </location>
</feature>
<comment type="caution">
    <text evidence="8">Lacks conserved residue(s) required for the propagation of feature annotation.</text>
</comment>
<evidence type="ECO:0000259" key="12">
    <source>
        <dbReference type="PROSITE" id="PS50189"/>
    </source>
</evidence>
<feature type="domain" description="Laminin N-terminal" evidence="13">
    <location>
        <begin position="48"/>
        <end position="344"/>
    </location>
</feature>
<feature type="region of interest" description="Disordered" evidence="9">
    <location>
        <begin position="602"/>
        <end position="625"/>
    </location>
</feature>
<feature type="domain" description="Laminin EGF-like" evidence="11">
    <location>
        <begin position="464"/>
        <end position="513"/>
    </location>
</feature>
<reference evidence="15" key="1">
    <citation type="submission" date="2025-08" db="UniProtKB">
        <authorList>
            <consortium name="RefSeq"/>
        </authorList>
    </citation>
    <scope>IDENTIFICATION</scope>
    <source>
        <strain evidence="15">11010-0011.00</strain>
        <tissue evidence="15">Whole body</tissue>
    </source>
</reference>
<comment type="subcellular location">
    <subcellularLocation>
        <location evidence="1">Secreted</location>
    </subcellularLocation>
</comment>
<dbReference type="Proteomes" id="UP000504634">
    <property type="component" value="Unplaced"/>
</dbReference>
<evidence type="ECO:0000256" key="1">
    <source>
        <dbReference type="ARBA" id="ARBA00004613"/>
    </source>
</evidence>
<evidence type="ECO:0000313" key="14">
    <source>
        <dbReference type="Proteomes" id="UP000504634"/>
    </source>
</evidence>
<dbReference type="SUPFAM" id="SSF57196">
    <property type="entry name" value="EGF/Laminin"/>
    <property type="match status" value="3"/>
</dbReference>
<dbReference type="GO" id="GO:0048749">
    <property type="term" value="P:compound eye development"/>
    <property type="evidence" value="ECO:0007669"/>
    <property type="project" value="UniProtKB-ARBA"/>
</dbReference>
<evidence type="ECO:0000259" key="11">
    <source>
        <dbReference type="PROSITE" id="PS50027"/>
    </source>
</evidence>
<evidence type="ECO:0000256" key="2">
    <source>
        <dbReference type="ARBA" id="ARBA00022525"/>
    </source>
</evidence>
<dbReference type="CDD" id="cd00055">
    <property type="entry name" value="EGF_Lam"/>
    <property type="match status" value="3"/>
</dbReference>
<feature type="signal peptide" evidence="10">
    <location>
        <begin position="1"/>
        <end position="21"/>
    </location>
</feature>
<evidence type="ECO:0000256" key="9">
    <source>
        <dbReference type="SAM" id="MobiDB-lite"/>
    </source>
</evidence>
<dbReference type="GO" id="GO:0009888">
    <property type="term" value="P:tissue development"/>
    <property type="evidence" value="ECO:0007669"/>
    <property type="project" value="TreeGrafter"/>
</dbReference>
<keyword evidence="7 8" id="KW-0424">Laminin EGF-like domain</keyword>
<dbReference type="Gene3D" id="2.10.25.10">
    <property type="entry name" value="Laminin"/>
    <property type="match status" value="2"/>
</dbReference>
<evidence type="ECO:0000256" key="7">
    <source>
        <dbReference type="ARBA" id="ARBA00023292"/>
    </source>
</evidence>
<evidence type="ECO:0000256" key="8">
    <source>
        <dbReference type="PROSITE-ProRule" id="PRU00460"/>
    </source>
</evidence>
<protein>
    <submittedName>
        <fullName evidence="15">Netrin-A</fullName>
    </submittedName>
</protein>
<dbReference type="Gene3D" id="2.40.50.120">
    <property type="match status" value="1"/>
</dbReference>
<dbReference type="GO" id="GO:0005604">
    <property type="term" value="C:basement membrane"/>
    <property type="evidence" value="ECO:0007669"/>
    <property type="project" value="TreeGrafter"/>
</dbReference>
<name>A0A6J2TRP2_DROLE</name>
<keyword evidence="4" id="KW-0677">Repeat</keyword>
<feature type="disulfide bond" evidence="8">
    <location>
        <begin position="466"/>
        <end position="483"/>
    </location>
</feature>
<dbReference type="PANTHER" id="PTHR10574">
    <property type="entry name" value="NETRIN/LAMININ-RELATED"/>
    <property type="match status" value="1"/>
</dbReference>
<evidence type="ECO:0000256" key="4">
    <source>
        <dbReference type="ARBA" id="ARBA00022737"/>
    </source>
</evidence>
<feature type="disulfide bond" evidence="8">
    <location>
        <begin position="485"/>
        <end position="494"/>
    </location>
</feature>
<dbReference type="FunFam" id="2.10.25.10:FF:000048">
    <property type="entry name" value="Netrin 3"/>
    <property type="match status" value="1"/>
</dbReference>
<dbReference type="InterPro" id="IPR008211">
    <property type="entry name" value="Laminin_N"/>
</dbReference>
<evidence type="ECO:0000256" key="10">
    <source>
        <dbReference type="SAM" id="SignalP"/>
    </source>
</evidence>
<dbReference type="GO" id="GO:0044295">
    <property type="term" value="C:axonal growth cone"/>
    <property type="evidence" value="ECO:0007669"/>
    <property type="project" value="UniProtKB-ARBA"/>
</dbReference>
<dbReference type="InterPro" id="IPR056863">
    <property type="entry name" value="LMN_ATRN_NET-like_EGF"/>
</dbReference>
<dbReference type="GO" id="GO:0008045">
    <property type="term" value="P:motor neuron axon guidance"/>
    <property type="evidence" value="ECO:0007669"/>
    <property type="project" value="TreeGrafter"/>
</dbReference>
<feature type="disulfide bond" evidence="8">
    <location>
        <begin position="347"/>
        <end position="364"/>
    </location>
</feature>
<dbReference type="PROSITE" id="PS50189">
    <property type="entry name" value="NTR"/>
    <property type="match status" value="1"/>
</dbReference>
<dbReference type="Pfam" id="PF00055">
    <property type="entry name" value="Laminin_N"/>
    <property type="match status" value="1"/>
</dbReference>
<accession>A0A6J2TRP2</accession>
<dbReference type="InterPro" id="IPR008993">
    <property type="entry name" value="TIMP-like_OB-fold"/>
</dbReference>
<dbReference type="GO" id="GO:0070983">
    <property type="term" value="P:dendrite guidance"/>
    <property type="evidence" value="ECO:0007669"/>
    <property type="project" value="UniProtKB-ARBA"/>
</dbReference>
<evidence type="ECO:0000256" key="5">
    <source>
        <dbReference type="ARBA" id="ARBA00023157"/>
    </source>
</evidence>
<dbReference type="FunFam" id="2.10.25.10:FF:000081">
    <property type="entry name" value="Netrin 1"/>
    <property type="match status" value="1"/>
</dbReference>
<gene>
    <name evidence="15" type="primary">LOC115627231</name>
</gene>
<feature type="domain" description="Laminin EGF-like" evidence="11">
    <location>
        <begin position="401"/>
        <end position="463"/>
    </location>
</feature>
<dbReference type="InterPro" id="IPR050440">
    <property type="entry name" value="Laminin/Netrin_ECM"/>
</dbReference>
<feature type="disulfide bond" evidence="8">
    <location>
        <begin position="431"/>
        <end position="440"/>
    </location>
</feature>
<dbReference type="Gene3D" id="2.60.120.260">
    <property type="entry name" value="Galactose-binding domain-like"/>
    <property type="match status" value="1"/>
</dbReference>
<dbReference type="GO" id="GO:0005576">
    <property type="term" value="C:extracellular region"/>
    <property type="evidence" value="ECO:0007669"/>
    <property type="project" value="UniProtKB-SubCell"/>
</dbReference>
<dbReference type="SMART" id="SM00180">
    <property type="entry name" value="EGF_Lam"/>
    <property type="match status" value="3"/>
</dbReference>
<dbReference type="Pfam" id="PF00053">
    <property type="entry name" value="EGF_laminin"/>
    <property type="match status" value="1"/>
</dbReference>
<dbReference type="InterPro" id="IPR002049">
    <property type="entry name" value="LE_dom"/>
</dbReference>
<feature type="region of interest" description="Disordered" evidence="9">
    <location>
        <begin position="302"/>
        <end position="326"/>
    </location>
</feature>
<dbReference type="PANTHER" id="PTHR10574:SF365">
    <property type="entry name" value="NETRIN-A-RELATED"/>
    <property type="match status" value="1"/>
</dbReference>
<feature type="domain" description="NTR" evidence="12">
    <location>
        <begin position="571"/>
        <end position="770"/>
    </location>
</feature>
<evidence type="ECO:0000256" key="3">
    <source>
        <dbReference type="ARBA" id="ARBA00022729"/>
    </source>
</evidence>
<dbReference type="AlphaFoldDB" id="A0A6J2TRP2"/>
<dbReference type="FunFam" id="2.60.120.260:FF:000098">
    <property type="entry name" value="Netrin-A, isoform B"/>
    <property type="match status" value="1"/>
</dbReference>
<dbReference type="InterPro" id="IPR001134">
    <property type="entry name" value="Netrin_domain"/>
</dbReference>
<dbReference type="RefSeq" id="XP_030378714.1">
    <property type="nucleotide sequence ID" value="XM_030522854.1"/>
</dbReference>
<feature type="disulfide bond" evidence="8">
    <location>
        <begin position="464"/>
        <end position="476"/>
    </location>
</feature>
<dbReference type="GO" id="GO:0009887">
    <property type="term" value="P:animal organ morphogenesis"/>
    <property type="evidence" value="ECO:0007669"/>
    <property type="project" value="TreeGrafter"/>
</dbReference>
<feature type="disulfide bond" evidence="8">
    <location>
        <begin position="366"/>
        <end position="375"/>
    </location>
</feature>
<dbReference type="OrthoDB" id="5984158at2759"/>
<dbReference type="SMART" id="SM00643">
    <property type="entry name" value="C345C"/>
    <property type="match status" value="1"/>
</dbReference>
<keyword evidence="2" id="KW-0964">Secreted</keyword>
<feature type="disulfide bond" evidence="8">
    <location>
        <begin position="497"/>
        <end position="511"/>
    </location>
</feature>
<dbReference type="InterPro" id="IPR018933">
    <property type="entry name" value="Netrin_module_non-TIMP"/>
</dbReference>
<dbReference type="GO" id="GO:0008347">
    <property type="term" value="P:glial cell migration"/>
    <property type="evidence" value="ECO:0007669"/>
    <property type="project" value="UniProtKB-ARBA"/>
</dbReference>
<dbReference type="PROSITE" id="PS01248">
    <property type="entry name" value="EGF_LAM_1"/>
    <property type="match status" value="2"/>
</dbReference>
<evidence type="ECO:0000256" key="6">
    <source>
        <dbReference type="ARBA" id="ARBA00023180"/>
    </source>
</evidence>
<dbReference type="Pfam" id="PF24973">
    <property type="entry name" value="EGF_LMN_ATRN"/>
    <property type="match status" value="2"/>
</dbReference>
<dbReference type="CTD" id="32398"/>
<keyword evidence="3 10" id="KW-0732">Signal</keyword>
<evidence type="ECO:0000259" key="13">
    <source>
        <dbReference type="PROSITE" id="PS51117"/>
    </source>
</evidence>
<feature type="domain" description="Laminin EGF-like" evidence="11">
    <location>
        <begin position="345"/>
        <end position="400"/>
    </location>
</feature>
<keyword evidence="6" id="KW-0325">Glycoprotein</keyword>
<dbReference type="PROSITE" id="PS51117">
    <property type="entry name" value="LAMININ_NTER"/>
    <property type="match status" value="1"/>
</dbReference>
<evidence type="ECO:0000313" key="15">
    <source>
        <dbReference type="RefSeq" id="XP_030378714.1"/>
    </source>
</evidence>
<dbReference type="PROSITE" id="PS50027">
    <property type="entry name" value="EGF_LAM_2"/>
    <property type="match status" value="3"/>
</dbReference>
<organism evidence="14 15">
    <name type="scientific">Drosophila lebanonensis</name>
    <name type="common">Fruit fly</name>
    <name type="synonym">Scaptodrosophila lebanonensis</name>
    <dbReference type="NCBI Taxonomy" id="7225"/>
    <lineage>
        <taxon>Eukaryota</taxon>
        <taxon>Metazoa</taxon>
        <taxon>Ecdysozoa</taxon>
        <taxon>Arthropoda</taxon>
        <taxon>Hexapoda</taxon>
        <taxon>Insecta</taxon>
        <taxon>Pterygota</taxon>
        <taxon>Neoptera</taxon>
        <taxon>Endopterygota</taxon>
        <taxon>Diptera</taxon>
        <taxon>Brachycera</taxon>
        <taxon>Muscomorpha</taxon>
        <taxon>Ephydroidea</taxon>
        <taxon>Drosophilidae</taxon>
        <taxon>Scaptodrosophila</taxon>
    </lineage>
</organism>
<feature type="chain" id="PRO_5026945826" evidence="10">
    <location>
        <begin position="22"/>
        <end position="771"/>
    </location>
</feature>
<dbReference type="Pfam" id="PF01759">
    <property type="entry name" value="NTR"/>
    <property type="match status" value="1"/>
</dbReference>